<dbReference type="CDD" id="cd00082">
    <property type="entry name" value="HisKA"/>
    <property type="match status" value="1"/>
</dbReference>
<sequence length="348" mass="38924">MRIFVQKFGREVFGTRPVTDFINRTPLLVESNEDIEKASRIIREKIQHPITEDFVIVENGEYRGMGVVLSLLELMEQRASQRTRSLVTANHQLKASQTQLVQSEKMASLGQMVAGIAHEMNTPLGYVSSNLELISDFSKQIQDSQAAAAEVQNAALFKDMDSLLNDSVYGLRQMGELITGLRSFSRLDQSRQDEVSLNECIDSALTIARNVVRPKAEVIKNYDSDTLLRCVPSQINQVLLNLLTNAAQAIDHFGEITITTKGSEDYVDVYIRDTGKGMPEDVRSRIFDPFYTTKPVGEGTGLGLSISWQIIRQHRGIIKVRSVEGKGTVFVIRLPRHQANEQPEETAA</sequence>
<dbReference type="Pfam" id="PF02518">
    <property type="entry name" value="HATPase_c"/>
    <property type="match status" value="1"/>
</dbReference>
<dbReference type="Gene3D" id="3.30.565.10">
    <property type="entry name" value="Histidine kinase-like ATPase, C-terminal domain"/>
    <property type="match status" value="1"/>
</dbReference>
<evidence type="ECO:0000313" key="5">
    <source>
        <dbReference type="EMBL" id="MBE8716532.1"/>
    </source>
</evidence>
<dbReference type="InterPro" id="IPR003594">
    <property type="entry name" value="HATPase_dom"/>
</dbReference>
<keyword evidence="6" id="KW-1185">Reference proteome</keyword>
<evidence type="ECO:0000256" key="2">
    <source>
        <dbReference type="ARBA" id="ARBA00012438"/>
    </source>
</evidence>
<keyword evidence="3" id="KW-0597">Phosphoprotein</keyword>
<reference evidence="5" key="1">
    <citation type="submission" date="2018-07" db="EMBL/GenBank/DDBJ databases">
        <title>Genome assembly of strain Ka43.</title>
        <authorList>
            <person name="Kukolya J."/>
            <person name="Nagy I."/>
            <person name="Horvath B."/>
            <person name="Toth A."/>
        </authorList>
    </citation>
    <scope>NUCLEOTIDE SEQUENCE</scope>
    <source>
        <strain evidence="5">KB43</strain>
    </source>
</reference>
<evidence type="ECO:0000259" key="4">
    <source>
        <dbReference type="PROSITE" id="PS50109"/>
    </source>
</evidence>
<dbReference type="Proteomes" id="UP000652567">
    <property type="component" value="Unassembled WGS sequence"/>
</dbReference>
<dbReference type="InterPro" id="IPR036890">
    <property type="entry name" value="HATPase_C_sf"/>
</dbReference>
<comment type="catalytic activity">
    <reaction evidence="1">
        <text>ATP + protein L-histidine = ADP + protein N-phospho-L-histidine.</text>
        <dbReference type="EC" id="2.7.13.3"/>
    </reaction>
</comment>
<dbReference type="SMART" id="SM00387">
    <property type="entry name" value="HATPase_c"/>
    <property type="match status" value="1"/>
</dbReference>
<dbReference type="Gene3D" id="1.10.287.130">
    <property type="match status" value="1"/>
</dbReference>
<evidence type="ECO:0000256" key="1">
    <source>
        <dbReference type="ARBA" id="ARBA00000085"/>
    </source>
</evidence>
<dbReference type="SUPFAM" id="SSF47384">
    <property type="entry name" value="Homodimeric domain of signal transducing histidine kinase"/>
    <property type="match status" value="1"/>
</dbReference>
<dbReference type="EMBL" id="PRDL01000001">
    <property type="protein sequence ID" value="MBE8716532.1"/>
    <property type="molecule type" value="Genomic_DNA"/>
</dbReference>
<dbReference type="PRINTS" id="PR00344">
    <property type="entry name" value="BCTRLSENSOR"/>
</dbReference>
<organism evidence="5 6">
    <name type="scientific">Cellvibrio polysaccharolyticus</name>
    <dbReference type="NCBI Taxonomy" id="2082724"/>
    <lineage>
        <taxon>Bacteria</taxon>
        <taxon>Pseudomonadati</taxon>
        <taxon>Pseudomonadota</taxon>
        <taxon>Gammaproteobacteria</taxon>
        <taxon>Cellvibrionales</taxon>
        <taxon>Cellvibrionaceae</taxon>
        <taxon>Cellvibrio</taxon>
    </lineage>
</organism>
<gene>
    <name evidence="5" type="ORF">C4F51_04940</name>
</gene>
<dbReference type="EC" id="2.7.13.3" evidence="2"/>
<proteinExistence type="predicted"/>
<accession>A0A928YT61</accession>
<dbReference type="InterPro" id="IPR004358">
    <property type="entry name" value="Sig_transdc_His_kin-like_C"/>
</dbReference>
<dbReference type="PANTHER" id="PTHR43065">
    <property type="entry name" value="SENSOR HISTIDINE KINASE"/>
    <property type="match status" value="1"/>
</dbReference>
<dbReference type="PANTHER" id="PTHR43065:SF50">
    <property type="entry name" value="HISTIDINE KINASE"/>
    <property type="match status" value="1"/>
</dbReference>
<dbReference type="InterPro" id="IPR036097">
    <property type="entry name" value="HisK_dim/P_sf"/>
</dbReference>
<evidence type="ECO:0000256" key="3">
    <source>
        <dbReference type="ARBA" id="ARBA00022553"/>
    </source>
</evidence>
<feature type="domain" description="Histidine kinase" evidence="4">
    <location>
        <begin position="115"/>
        <end position="338"/>
    </location>
</feature>
<name>A0A928YT61_9GAMM</name>
<dbReference type="AlphaFoldDB" id="A0A928YT61"/>
<dbReference type="GO" id="GO:0000155">
    <property type="term" value="F:phosphorelay sensor kinase activity"/>
    <property type="evidence" value="ECO:0007669"/>
    <property type="project" value="InterPro"/>
</dbReference>
<dbReference type="SMART" id="SM00388">
    <property type="entry name" value="HisKA"/>
    <property type="match status" value="1"/>
</dbReference>
<evidence type="ECO:0000313" key="6">
    <source>
        <dbReference type="Proteomes" id="UP000652567"/>
    </source>
</evidence>
<protein>
    <recommendedName>
        <fullName evidence="2">histidine kinase</fullName>
        <ecNumber evidence="2">2.7.13.3</ecNumber>
    </recommendedName>
</protein>
<comment type="caution">
    <text evidence="5">The sequence shown here is derived from an EMBL/GenBank/DDBJ whole genome shotgun (WGS) entry which is preliminary data.</text>
</comment>
<dbReference type="SUPFAM" id="SSF55874">
    <property type="entry name" value="ATPase domain of HSP90 chaperone/DNA topoisomerase II/histidine kinase"/>
    <property type="match status" value="1"/>
</dbReference>
<dbReference type="PROSITE" id="PS50109">
    <property type="entry name" value="HIS_KIN"/>
    <property type="match status" value="1"/>
</dbReference>
<dbReference type="InterPro" id="IPR005467">
    <property type="entry name" value="His_kinase_dom"/>
</dbReference>
<dbReference type="Pfam" id="PF00512">
    <property type="entry name" value="HisKA"/>
    <property type="match status" value="1"/>
</dbReference>
<dbReference type="InterPro" id="IPR003661">
    <property type="entry name" value="HisK_dim/P_dom"/>
</dbReference>